<dbReference type="RefSeq" id="WP_047313209.1">
    <property type="nucleotide sequence ID" value="NZ_LDPQ01000001.1"/>
</dbReference>
<gene>
    <name evidence="1" type="ORF">ABH38_01195</name>
</gene>
<proteinExistence type="predicted"/>
<sequence length="74" mass="7760">MVGKLGVLAQEALVTGRTAIGLCAESDALAGKLGHVWKSTLLAVGSHPNRGLSALAAALMLRDPELMMFADRTW</sequence>
<dbReference type="AlphaFoldDB" id="A0A0I9U9X2"/>
<organism evidence="1 2">
    <name type="scientific">Mycobacterium haemophilum</name>
    <dbReference type="NCBI Taxonomy" id="29311"/>
    <lineage>
        <taxon>Bacteria</taxon>
        <taxon>Bacillati</taxon>
        <taxon>Actinomycetota</taxon>
        <taxon>Actinomycetes</taxon>
        <taxon>Mycobacteriales</taxon>
        <taxon>Mycobacteriaceae</taxon>
        <taxon>Mycobacterium</taxon>
    </lineage>
</organism>
<name>A0A0I9U9X2_9MYCO</name>
<dbReference type="STRING" id="1202450.B586_16625"/>
<keyword evidence="2" id="KW-1185">Reference proteome</keyword>
<comment type="caution">
    <text evidence="1">The sequence shown here is derived from an EMBL/GenBank/DDBJ whole genome shotgun (WGS) entry which is preliminary data.</text>
</comment>
<dbReference type="PATRIC" id="fig|29311.18.peg.263"/>
<protein>
    <submittedName>
        <fullName evidence="1">Uncharacterized protein</fullName>
    </submittedName>
</protein>
<evidence type="ECO:0000313" key="2">
    <source>
        <dbReference type="Proteomes" id="UP000036334"/>
    </source>
</evidence>
<dbReference type="Proteomes" id="UP000036334">
    <property type="component" value="Unassembled WGS sequence"/>
</dbReference>
<dbReference type="EMBL" id="LDPR01000001">
    <property type="protein sequence ID" value="KLO39014.1"/>
    <property type="molecule type" value="Genomic_DNA"/>
</dbReference>
<evidence type="ECO:0000313" key="1">
    <source>
        <dbReference type="EMBL" id="KLO39014.1"/>
    </source>
</evidence>
<reference evidence="1 2" key="1">
    <citation type="submission" date="2015-05" db="EMBL/GenBank/DDBJ databases">
        <title>Genome sequence of Mycobacterium haemophilum.</title>
        <authorList>
            <person name="Greninger A.L."/>
            <person name="Cunningham G."/>
            <person name="Miller S."/>
        </authorList>
    </citation>
    <scope>NUCLEOTIDE SEQUENCE [LARGE SCALE GENOMIC DNA]</scope>
    <source>
        <strain evidence="2">UC1</strain>
    </source>
</reference>
<accession>A0A0I9U9X2</accession>